<feature type="compositionally biased region" description="Basic and acidic residues" evidence="2">
    <location>
        <begin position="578"/>
        <end position="588"/>
    </location>
</feature>
<feature type="domain" description="AB hydrolase-1" evidence="3">
    <location>
        <begin position="122"/>
        <end position="409"/>
    </location>
</feature>
<proteinExistence type="inferred from homology"/>
<dbReference type="Gene3D" id="3.40.50.1820">
    <property type="entry name" value="alpha/beta hydrolase"/>
    <property type="match status" value="1"/>
</dbReference>
<feature type="region of interest" description="Disordered" evidence="2">
    <location>
        <begin position="472"/>
        <end position="508"/>
    </location>
</feature>
<name>A0A0G4G3X6_VITBC</name>
<dbReference type="OrthoDB" id="247542at2759"/>
<dbReference type="InParanoid" id="A0A0G4G3X6"/>
<dbReference type="PhylomeDB" id="A0A0G4G3X6"/>
<dbReference type="GO" id="GO:0047372">
    <property type="term" value="F:monoacylglycerol lipase activity"/>
    <property type="evidence" value="ECO:0007669"/>
    <property type="project" value="TreeGrafter"/>
</dbReference>
<dbReference type="PANTHER" id="PTHR10794">
    <property type="entry name" value="ABHYDROLASE DOMAIN-CONTAINING PROTEIN"/>
    <property type="match status" value="1"/>
</dbReference>
<feature type="compositionally biased region" description="Basic residues" evidence="2">
    <location>
        <begin position="278"/>
        <end position="287"/>
    </location>
</feature>
<dbReference type="InterPro" id="IPR000073">
    <property type="entry name" value="AB_hydrolase_1"/>
</dbReference>
<evidence type="ECO:0000313" key="4">
    <source>
        <dbReference type="EMBL" id="CEM23111.1"/>
    </source>
</evidence>
<gene>
    <name evidence="4" type="ORF">Vbra_16946</name>
</gene>
<feature type="region of interest" description="Disordered" evidence="2">
    <location>
        <begin position="540"/>
        <end position="596"/>
    </location>
</feature>
<comment type="similarity">
    <text evidence="1">Belongs to the AB hydrolase superfamily. AB hydrolase 4 family.</text>
</comment>
<dbReference type="OMA" id="HHQHESE"/>
<evidence type="ECO:0000256" key="1">
    <source>
        <dbReference type="ARBA" id="ARBA00010884"/>
    </source>
</evidence>
<sequence>MRAAVVVTGGVAAGGTAILSRFELRKNLEANSPPVLCYLRTHINEAIVSDTPRLTSPYTPPPWCSGKHTQIIVWMYRNMFCANKPLTIRRQLVPHKDGAQTALDWYEEKDPHTLRPLAPNAPVVILCHTINGDSEQFKLMAYHLRQKQGFRCVCHVRRGYHGVKLTTAEFDTMGSYNDTEEAIAEIERQYPHAPVLLVGMSAGTGPVVRYLGISRDKSRAVAGCLISPGYDIQRCFGRFEWPYDWIVIQRLREYLKRNAREILGLPPLPDADQPGSHAPHHHHHHPDHHTTAITPIHPEEENASIAHPPLLRNLMLKRELDRGNGNGTGEREREREKGVVMGKLESLRRRVYEFILNRCADLQELHDSLHVFAGYTSAEDYYRNSNPMNVVYDISVPFLVVNSLDDPCTISANIEYELFRKQPNALLALTKHGSHCCFLQKSQPLGPSWVEELVGEYFSSVLSQLNIPSHHTQSIEDPIPIPTPPPSPTATPSTTTTTTNPPTFPLGRHPHVSNIDMDMDMASLAIPGLVNTSALAAFHPHRHPHHQHESEVNAGDEHEHEHESHEGEGDDADMDMDSGERGERREGGRWCGGQGQGQVQSVTFQLYIGRRVTCAAT</sequence>
<protein>
    <recommendedName>
        <fullName evidence="3">AB hydrolase-1 domain-containing protein</fullName>
    </recommendedName>
</protein>
<feature type="compositionally biased region" description="Acidic residues" evidence="2">
    <location>
        <begin position="568"/>
        <end position="577"/>
    </location>
</feature>
<organism evidence="4 5">
    <name type="scientific">Vitrella brassicaformis (strain CCMP3155)</name>
    <dbReference type="NCBI Taxonomy" id="1169540"/>
    <lineage>
        <taxon>Eukaryota</taxon>
        <taxon>Sar</taxon>
        <taxon>Alveolata</taxon>
        <taxon>Colpodellida</taxon>
        <taxon>Vitrellaceae</taxon>
        <taxon>Vitrella</taxon>
    </lineage>
</organism>
<keyword evidence="5" id="KW-1185">Reference proteome</keyword>
<dbReference type="AlphaFoldDB" id="A0A0G4G3X6"/>
<dbReference type="STRING" id="1169540.A0A0G4G3X6"/>
<evidence type="ECO:0000256" key="2">
    <source>
        <dbReference type="SAM" id="MobiDB-lite"/>
    </source>
</evidence>
<accession>A0A0G4G3X6</accession>
<feature type="compositionally biased region" description="Pro residues" evidence="2">
    <location>
        <begin position="479"/>
        <end position="489"/>
    </location>
</feature>
<dbReference type="SUPFAM" id="SSF53474">
    <property type="entry name" value="alpha/beta-Hydrolases"/>
    <property type="match status" value="1"/>
</dbReference>
<evidence type="ECO:0000259" key="3">
    <source>
        <dbReference type="Pfam" id="PF00561"/>
    </source>
</evidence>
<dbReference type="Proteomes" id="UP000041254">
    <property type="component" value="Unassembled WGS sequence"/>
</dbReference>
<evidence type="ECO:0000313" key="5">
    <source>
        <dbReference type="Proteomes" id="UP000041254"/>
    </source>
</evidence>
<dbReference type="InterPro" id="IPR029058">
    <property type="entry name" value="AB_hydrolase_fold"/>
</dbReference>
<dbReference type="Pfam" id="PF00561">
    <property type="entry name" value="Abhydrolase_1"/>
    <property type="match status" value="1"/>
</dbReference>
<feature type="compositionally biased region" description="Basic and acidic residues" evidence="2">
    <location>
        <begin position="547"/>
        <end position="567"/>
    </location>
</feature>
<dbReference type="VEuPathDB" id="CryptoDB:Vbra_16946"/>
<feature type="compositionally biased region" description="Low complexity" evidence="2">
    <location>
        <begin position="490"/>
        <end position="501"/>
    </location>
</feature>
<dbReference type="GO" id="GO:0034338">
    <property type="term" value="F:short-chain carboxylesterase activity"/>
    <property type="evidence" value="ECO:0007669"/>
    <property type="project" value="TreeGrafter"/>
</dbReference>
<dbReference type="PANTHER" id="PTHR10794:SF93">
    <property type="entry name" value="SERINE AMINOPEPTIDASE S33 DOMAIN-CONTAINING PROTEIN"/>
    <property type="match status" value="1"/>
</dbReference>
<dbReference type="EMBL" id="CDMY01000562">
    <property type="protein sequence ID" value="CEM23111.1"/>
    <property type="molecule type" value="Genomic_DNA"/>
</dbReference>
<reference evidence="4 5" key="1">
    <citation type="submission" date="2014-11" db="EMBL/GenBank/DDBJ databases">
        <authorList>
            <person name="Zhu J."/>
            <person name="Qi W."/>
            <person name="Song R."/>
        </authorList>
    </citation>
    <scope>NUCLEOTIDE SEQUENCE [LARGE SCALE GENOMIC DNA]</scope>
</reference>
<dbReference type="InterPro" id="IPR050960">
    <property type="entry name" value="AB_hydrolase_4_sf"/>
</dbReference>
<feature type="region of interest" description="Disordered" evidence="2">
    <location>
        <begin position="266"/>
        <end position="293"/>
    </location>
</feature>